<evidence type="ECO:0000313" key="2">
    <source>
        <dbReference type="Proteomes" id="UP000192391"/>
    </source>
</evidence>
<proteinExistence type="predicted"/>
<dbReference type="KEGG" id="elim:B2M23_01575"/>
<name>A0AAC9W1S5_EUBLI</name>
<sequence length="366" mass="40603">MSIAYQAAFWLRNICDSDLEGIQHALGPGEDILAGLRGFRIFLEGLYQDYTSFETSAAERLPTKIGIMADDLENYHHLTETLDCLHAVARAGVLETQEGKPCLAVQKGALKKQFKKSVAFPLEMLEKHGFSFEYRKQGRGAATYRQCTELRAAFPDCPGLVGAVKYFTERLGEKNVREDYAKTDVLFYTADYDSALLNAATGRKALSPERPGIMRTLGARQALWPPVLDALCGELSLGTDLSLNPYVFPNWNVRFLRQKKTVCTFSIGVDTLSVRLPLSCGLARELVLDRASLPQRLRDCVESFGCVGCGKCENERNIEVVDGIRLCTLGYSNFATEDSRMMAVTLTSGEDLAVLLSLVRRAAEER</sequence>
<protein>
    <submittedName>
        <fullName evidence="1">Uncharacterized protein</fullName>
    </submittedName>
</protein>
<reference evidence="2" key="1">
    <citation type="journal article" date="2017" name="Sci. Rep.">
        <title>Determination of the Genome and Primary Transcriptome of Syngas Fermenting Eubacterium limosum ATCC 8486.</title>
        <authorList>
            <person name="Song Y."/>
            <person name="Shin J."/>
            <person name="Jeong Y."/>
            <person name="Jin S."/>
            <person name="Lee J.K."/>
            <person name="Kim D.R."/>
            <person name="Kim S.C."/>
            <person name="Cho S."/>
            <person name="Cho B.K."/>
        </authorList>
    </citation>
    <scope>NUCLEOTIDE SEQUENCE [LARGE SCALE GENOMIC DNA]</scope>
    <source>
        <strain evidence="2">ATCC 8486</strain>
    </source>
</reference>
<dbReference type="Proteomes" id="UP000192391">
    <property type="component" value="Chromosome"/>
</dbReference>
<dbReference type="AlphaFoldDB" id="A0AAC9W1S5"/>
<dbReference type="EMBL" id="CP019962">
    <property type="protein sequence ID" value="ARD64317.1"/>
    <property type="molecule type" value="Genomic_DNA"/>
</dbReference>
<accession>A0AAC9W1S5</accession>
<evidence type="ECO:0000313" key="1">
    <source>
        <dbReference type="EMBL" id="ARD64317.1"/>
    </source>
</evidence>
<organism evidence="1 2">
    <name type="scientific">Eubacterium limosum</name>
    <dbReference type="NCBI Taxonomy" id="1736"/>
    <lineage>
        <taxon>Bacteria</taxon>
        <taxon>Bacillati</taxon>
        <taxon>Bacillota</taxon>
        <taxon>Clostridia</taxon>
        <taxon>Eubacteriales</taxon>
        <taxon>Eubacteriaceae</taxon>
        <taxon>Eubacterium</taxon>
    </lineage>
</organism>
<dbReference type="RefSeq" id="WP_038351014.1">
    <property type="nucleotide sequence ID" value="NZ_CP019962.1"/>
</dbReference>
<gene>
    <name evidence="1" type="ORF">B2M23_01575</name>
</gene>